<dbReference type="FunFam" id="3.30.420.40:FF:000028">
    <property type="entry name" value="heat shock 70 kDa protein-like"/>
    <property type="match status" value="1"/>
</dbReference>
<evidence type="ECO:0000256" key="1">
    <source>
        <dbReference type="ARBA" id="ARBA00007381"/>
    </source>
</evidence>
<dbReference type="Pfam" id="PF00012">
    <property type="entry name" value="HSP70"/>
    <property type="match status" value="1"/>
</dbReference>
<dbReference type="PANTHER" id="PTHR45639:SF34">
    <property type="entry name" value="CHAPERONE PROTEIN DNAK"/>
    <property type="match status" value="1"/>
</dbReference>
<evidence type="ECO:0000313" key="6">
    <source>
        <dbReference type="Proteomes" id="UP000094444"/>
    </source>
</evidence>
<dbReference type="STRING" id="158607.A0A2P5HEL3"/>
<dbReference type="EMBL" id="MAVT02003482">
    <property type="protein sequence ID" value="POS68669.1"/>
    <property type="molecule type" value="Genomic_DNA"/>
</dbReference>
<accession>A0A2P5HEL3</accession>
<organism evidence="5 6">
    <name type="scientific">Diaporthe helianthi</name>
    <dbReference type="NCBI Taxonomy" id="158607"/>
    <lineage>
        <taxon>Eukaryota</taxon>
        <taxon>Fungi</taxon>
        <taxon>Dikarya</taxon>
        <taxon>Ascomycota</taxon>
        <taxon>Pezizomycotina</taxon>
        <taxon>Sordariomycetes</taxon>
        <taxon>Sordariomycetidae</taxon>
        <taxon>Diaporthales</taxon>
        <taxon>Diaporthaceae</taxon>
        <taxon>Diaporthe</taxon>
    </lineage>
</organism>
<feature type="chain" id="PRO_5015188952" evidence="4">
    <location>
        <begin position="31"/>
        <end position="284"/>
    </location>
</feature>
<evidence type="ECO:0000256" key="4">
    <source>
        <dbReference type="SAM" id="SignalP"/>
    </source>
</evidence>
<name>A0A2P5HEL3_DIAHE</name>
<dbReference type="GO" id="GO:0034663">
    <property type="term" value="C:endoplasmic reticulum chaperone complex"/>
    <property type="evidence" value="ECO:0007669"/>
    <property type="project" value="TreeGrafter"/>
</dbReference>
<gene>
    <name evidence="5" type="ORF">DHEL01_v212937</name>
</gene>
<proteinExistence type="inferred from homology"/>
<dbReference type="PANTHER" id="PTHR45639">
    <property type="entry name" value="HSC70CB, ISOFORM G-RELATED"/>
    <property type="match status" value="1"/>
</dbReference>
<keyword evidence="4" id="KW-0732">Signal</keyword>
<dbReference type="InParanoid" id="A0A2P5HEL3"/>
<evidence type="ECO:0000256" key="2">
    <source>
        <dbReference type="ARBA" id="ARBA00022741"/>
    </source>
</evidence>
<comment type="similarity">
    <text evidence="1">Belongs to the heat shock protein 70 family.</text>
</comment>
<comment type="caution">
    <text evidence="5">The sequence shown here is derived from an EMBL/GenBank/DDBJ whole genome shotgun (WGS) entry which is preliminary data.</text>
</comment>
<dbReference type="SUPFAM" id="SSF53067">
    <property type="entry name" value="Actin-like ATPase domain"/>
    <property type="match status" value="1"/>
</dbReference>
<dbReference type="Gene3D" id="3.30.30.30">
    <property type="match status" value="1"/>
</dbReference>
<protein>
    <submittedName>
        <fullName evidence="5">Glucose regulated protein 78</fullName>
    </submittedName>
</protein>
<feature type="signal peptide" evidence="4">
    <location>
        <begin position="1"/>
        <end position="30"/>
    </location>
</feature>
<keyword evidence="6" id="KW-1185">Reference proteome</keyword>
<keyword evidence="2" id="KW-0547">Nucleotide-binding</keyword>
<dbReference type="AlphaFoldDB" id="A0A2P5HEL3"/>
<dbReference type="InterPro" id="IPR043129">
    <property type="entry name" value="ATPase_NBD"/>
</dbReference>
<dbReference type="GO" id="GO:0005524">
    <property type="term" value="F:ATP binding"/>
    <property type="evidence" value="ECO:0007669"/>
    <property type="project" value="UniProtKB-KW"/>
</dbReference>
<dbReference type="GO" id="GO:0030968">
    <property type="term" value="P:endoplasmic reticulum unfolded protein response"/>
    <property type="evidence" value="ECO:0007669"/>
    <property type="project" value="TreeGrafter"/>
</dbReference>
<keyword evidence="3" id="KW-0067">ATP-binding</keyword>
<evidence type="ECO:0000256" key="3">
    <source>
        <dbReference type="ARBA" id="ARBA00022840"/>
    </source>
</evidence>
<dbReference type="Proteomes" id="UP000094444">
    <property type="component" value="Unassembled WGS sequence"/>
</dbReference>
<evidence type="ECO:0000313" key="5">
    <source>
        <dbReference type="EMBL" id="POS68669.1"/>
    </source>
</evidence>
<dbReference type="Gene3D" id="3.30.420.40">
    <property type="match status" value="2"/>
</dbReference>
<reference evidence="5" key="1">
    <citation type="submission" date="2017-09" db="EMBL/GenBank/DDBJ databases">
        <title>Polyketide synthases of a Diaporthe helianthi virulent isolate.</title>
        <authorList>
            <person name="Baroncelli R."/>
        </authorList>
    </citation>
    <scope>NUCLEOTIDE SEQUENCE [LARGE SCALE GENOMIC DNA]</scope>
    <source>
        <strain evidence="5">7/96</strain>
    </source>
</reference>
<dbReference type="InterPro" id="IPR013126">
    <property type="entry name" value="Hsp_70_fam"/>
</dbReference>
<dbReference type="GO" id="GO:0140662">
    <property type="term" value="F:ATP-dependent protein folding chaperone"/>
    <property type="evidence" value="ECO:0007669"/>
    <property type="project" value="InterPro"/>
</dbReference>
<sequence length="284" mass="30905">MLASPENKLIRCLWFAIFCVVVILAPGTHADCIDGHHDPERGAIVGMDLGSETIEGLHYRVVEGKGDSAVISMNIKGQQREFDPESITGILMSRLRVKAVEKLGEEVAYAVVAVPGHFNDDQRRSIESAGADVGLEVLRFINDYAAAGIAHEIDRAEDETYFIVMDLGASKTEVSAIVVEPRASIASQCAMEGTLLDQRAHIELEQSLELAQSNRSFGPSEYCLRTEILKHCLGMSSCTLEDSIQDLGIYGACPLLSLGHSSVYCVCTRCTVFPPFQDPALTTK</sequence>